<dbReference type="KEGG" id="lxl:KDY119_01634"/>
<proteinExistence type="predicted"/>
<name>A0A5P9QCD4_9MICO</name>
<dbReference type="AlphaFoldDB" id="A0A5P9QCD4"/>
<feature type="region of interest" description="Disordered" evidence="1">
    <location>
        <begin position="1"/>
        <end position="32"/>
    </location>
</feature>
<gene>
    <name evidence="2" type="ORF">KDY119_01634</name>
</gene>
<keyword evidence="3" id="KW-1185">Reference proteome</keyword>
<sequence length="169" mass="18135">MAVDLGGPAAPRAAEPRDAAQDRGAASPHPTGLEGLRRLVALDEVVRAVERTHAPLYVRVSDGPAVDRCTVSCDHESGCVLPGLSVNPLDPEPWWDRPVEHWVARQLSRSTSLAVEGRHAWLLTGEVSGRGPDCEPLLVAVHPVAVLDDAVLGEAEARYGQVFETDRES</sequence>
<dbReference type="EMBL" id="CP045529">
    <property type="protein sequence ID" value="QFU98125.1"/>
    <property type="molecule type" value="Genomic_DNA"/>
</dbReference>
<dbReference type="InterPro" id="IPR046080">
    <property type="entry name" value="DUF6098"/>
</dbReference>
<dbReference type="RefSeq" id="WP_227994573.1">
    <property type="nucleotide sequence ID" value="NZ_BAABIH010000027.1"/>
</dbReference>
<organism evidence="2 3">
    <name type="scientific">Luteimicrobium xylanilyticum</name>
    <dbReference type="NCBI Taxonomy" id="1133546"/>
    <lineage>
        <taxon>Bacteria</taxon>
        <taxon>Bacillati</taxon>
        <taxon>Actinomycetota</taxon>
        <taxon>Actinomycetes</taxon>
        <taxon>Micrococcales</taxon>
        <taxon>Luteimicrobium</taxon>
    </lineage>
</organism>
<dbReference type="Pfam" id="PF19593">
    <property type="entry name" value="DUF6098"/>
    <property type="match status" value="1"/>
</dbReference>
<evidence type="ECO:0000313" key="2">
    <source>
        <dbReference type="EMBL" id="QFU98125.1"/>
    </source>
</evidence>
<evidence type="ECO:0000256" key="1">
    <source>
        <dbReference type="SAM" id="MobiDB-lite"/>
    </source>
</evidence>
<evidence type="ECO:0000313" key="3">
    <source>
        <dbReference type="Proteomes" id="UP000326702"/>
    </source>
</evidence>
<reference evidence="2 3" key="1">
    <citation type="submission" date="2019-10" db="EMBL/GenBank/DDBJ databases">
        <title>Genome sequence of Luteimicrobium xylanilyticum HY-24.</title>
        <authorList>
            <person name="Kim D.Y."/>
            <person name="Park H.-Y."/>
        </authorList>
    </citation>
    <scope>NUCLEOTIDE SEQUENCE [LARGE SCALE GENOMIC DNA]</scope>
    <source>
        <strain evidence="2 3">HY-24</strain>
    </source>
</reference>
<dbReference type="Proteomes" id="UP000326702">
    <property type="component" value="Chromosome"/>
</dbReference>
<protein>
    <submittedName>
        <fullName evidence="2">Uncharacterized protein</fullName>
    </submittedName>
</protein>
<accession>A0A5P9QCD4</accession>